<accession>A0A6B8RVI7</accession>
<reference evidence="4" key="1">
    <citation type="submission" date="2018-11" db="EMBL/GenBank/DDBJ databases">
        <title>Complete genome sequence of Paenibacillus sp. ML311-T8.</title>
        <authorList>
            <person name="Nam Y.-D."/>
            <person name="Kang J."/>
            <person name="Chung W.-H."/>
            <person name="Park Y.S."/>
        </authorList>
    </citation>
    <scope>NUCLEOTIDE SEQUENCE [LARGE SCALE GENOMIC DNA]</scope>
    <source>
        <strain evidence="4">ML311-T8</strain>
    </source>
</reference>
<evidence type="ECO:0000313" key="4">
    <source>
        <dbReference type="Proteomes" id="UP000426246"/>
    </source>
</evidence>
<feature type="coiled-coil region" evidence="1">
    <location>
        <begin position="50"/>
        <end position="91"/>
    </location>
</feature>
<keyword evidence="2" id="KW-0472">Membrane</keyword>
<proteinExistence type="predicted"/>
<keyword evidence="2" id="KW-1133">Transmembrane helix</keyword>
<evidence type="ECO:0000256" key="1">
    <source>
        <dbReference type="SAM" id="Coils"/>
    </source>
</evidence>
<organism evidence="3 4">
    <name type="scientific">Paenibacillus psychroresistens</name>
    <dbReference type="NCBI Taxonomy" id="1778678"/>
    <lineage>
        <taxon>Bacteria</taxon>
        <taxon>Bacillati</taxon>
        <taxon>Bacillota</taxon>
        <taxon>Bacilli</taxon>
        <taxon>Bacillales</taxon>
        <taxon>Paenibacillaceae</taxon>
        <taxon>Paenibacillus</taxon>
    </lineage>
</organism>
<feature type="transmembrane region" description="Helical" evidence="2">
    <location>
        <begin position="12"/>
        <end position="31"/>
    </location>
</feature>
<dbReference type="RefSeq" id="WP_155705150.1">
    <property type="nucleotide sequence ID" value="NZ_CP034235.1"/>
</dbReference>
<dbReference type="KEGG" id="ppsc:EHS13_35965"/>
<dbReference type="Proteomes" id="UP000426246">
    <property type="component" value="Chromosome"/>
</dbReference>
<dbReference type="InterPro" id="IPR027981">
    <property type="entry name" value="DUF4446"/>
</dbReference>
<dbReference type="Pfam" id="PF14584">
    <property type="entry name" value="DUF4446"/>
    <property type="match status" value="1"/>
</dbReference>
<name>A0A6B8RVI7_9BACL</name>
<evidence type="ECO:0000256" key="2">
    <source>
        <dbReference type="SAM" id="Phobius"/>
    </source>
</evidence>
<dbReference type="OrthoDB" id="5244042at2"/>
<keyword evidence="1" id="KW-0175">Coiled coil</keyword>
<gene>
    <name evidence="3" type="ORF">EHS13_35965</name>
</gene>
<keyword evidence="2" id="KW-0812">Transmembrane</keyword>
<evidence type="ECO:0000313" key="3">
    <source>
        <dbReference type="EMBL" id="QGQ99882.1"/>
    </source>
</evidence>
<protein>
    <submittedName>
        <fullName evidence="3">DUF4446 family protein</fullName>
    </submittedName>
</protein>
<keyword evidence="4" id="KW-1185">Reference proteome</keyword>
<dbReference type="AlphaFoldDB" id="A0A6B8RVI7"/>
<sequence>MGVLTDLDQGIVIISFTALFIILLILLLINMRQLKSVRTRYNQMINGGNAENVEQVLIGLQNNINQLTQQNNSQQAEVDQIKQQMKKMKSHLGVQRYNAFSQDGGSDLSFSIAILDDQQDGVVLTGIHGREQTFIYAKPVEKGQSTYSLSPEEKTLIDQIAVKSNA</sequence>
<dbReference type="EMBL" id="CP034235">
    <property type="protein sequence ID" value="QGQ99882.1"/>
    <property type="molecule type" value="Genomic_DNA"/>
</dbReference>